<feature type="region of interest" description="Disordered" evidence="1">
    <location>
        <begin position="1"/>
        <end position="34"/>
    </location>
</feature>
<proteinExistence type="predicted"/>
<sequence length="126" mass="13451">MGDKPPPLEDPVSLRSLAQDDTRHGDNTTGAIPDVSFDLTNQYERPTPVVDQSLSDNDLDSGILPGDGVVRCGETDTGNTGSARCETRRSNVQRPFNIFTSGVGGHVHPADHGATRKVKIAKKEVA</sequence>
<dbReference type="AlphaFoldDB" id="A0A9D4F6A4"/>
<feature type="region of interest" description="Disordered" evidence="1">
    <location>
        <begin position="48"/>
        <end position="88"/>
    </location>
</feature>
<protein>
    <submittedName>
        <fullName evidence="2">Uncharacterized protein</fullName>
    </submittedName>
</protein>
<reference evidence="2" key="2">
    <citation type="submission" date="2020-11" db="EMBL/GenBank/DDBJ databases">
        <authorList>
            <person name="McCartney M.A."/>
            <person name="Auch B."/>
            <person name="Kono T."/>
            <person name="Mallez S."/>
            <person name="Becker A."/>
            <person name="Gohl D.M."/>
            <person name="Silverstein K.A.T."/>
            <person name="Koren S."/>
            <person name="Bechman K.B."/>
            <person name="Herman A."/>
            <person name="Abrahante J.E."/>
            <person name="Garbe J."/>
        </authorList>
    </citation>
    <scope>NUCLEOTIDE SEQUENCE</scope>
    <source>
        <strain evidence="2">Duluth1</strain>
        <tissue evidence="2">Whole animal</tissue>
    </source>
</reference>
<evidence type="ECO:0000313" key="2">
    <source>
        <dbReference type="EMBL" id="KAH3790826.1"/>
    </source>
</evidence>
<name>A0A9D4F6A4_DREPO</name>
<reference evidence="2" key="1">
    <citation type="journal article" date="2019" name="bioRxiv">
        <title>The Genome of the Zebra Mussel, Dreissena polymorpha: A Resource for Invasive Species Research.</title>
        <authorList>
            <person name="McCartney M.A."/>
            <person name="Auch B."/>
            <person name="Kono T."/>
            <person name="Mallez S."/>
            <person name="Zhang Y."/>
            <person name="Obille A."/>
            <person name="Becker A."/>
            <person name="Abrahante J.E."/>
            <person name="Garbe J."/>
            <person name="Badalamenti J.P."/>
            <person name="Herman A."/>
            <person name="Mangelson H."/>
            <person name="Liachko I."/>
            <person name="Sullivan S."/>
            <person name="Sone E.D."/>
            <person name="Koren S."/>
            <person name="Silverstein K.A.T."/>
            <person name="Beckman K.B."/>
            <person name="Gohl D.M."/>
        </authorList>
    </citation>
    <scope>NUCLEOTIDE SEQUENCE</scope>
    <source>
        <strain evidence="2">Duluth1</strain>
        <tissue evidence="2">Whole animal</tissue>
    </source>
</reference>
<organism evidence="2 3">
    <name type="scientific">Dreissena polymorpha</name>
    <name type="common">Zebra mussel</name>
    <name type="synonym">Mytilus polymorpha</name>
    <dbReference type="NCBI Taxonomy" id="45954"/>
    <lineage>
        <taxon>Eukaryota</taxon>
        <taxon>Metazoa</taxon>
        <taxon>Spiralia</taxon>
        <taxon>Lophotrochozoa</taxon>
        <taxon>Mollusca</taxon>
        <taxon>Bivalvia</taxon>
        <taxon>Autobranchia</taxon>
        <taxon>Heteroconchia</taxon>
        <taxon>Euheterodonta</taxon>
        <taxon>Imparidentia</taxon>
        <taxon>Neoheterodontei</taxon>
        <taxon>Myida</taxon>
        <taxon>Dreissenoidea</taxon>
        <taxon>Dreissenidae</taxon>
        <taxon>Dreissena</taxon>
    </lineage>
</organism>
<evidence type="ECO:0000256" key="1">
    <source>
        <dbReference type="SAM" id="MobiDB-lite"/>
    </source>
</evidence>
<feature type="region of interest" description="Disordered" evidence="1">
    <location>
        <begin position="100"/>
        <end position="126"/>
    </location>
</feature>
<accession>A0A9D4F6A4</accession>
<evidence type="ECO:0000313" key="3">
    <source>
        <dbReference type="Proteomes" id="UP000828390"/>
    </source>
</evidence>
<gene>
    <name evidence="2" type="ORF">DPMN_169034</name>
</gene>
<keyword evidence="3" id="KW-1185">Reference proteome</keyword>
<dbReference type="EMBL" id="JAIWYP010000008">
    <property type="protein sequence ID" value="KAH3790826.1"/>
    <property type="molecule type" value="Genomic_DNA"/>
</dbReference>
<comment type="caution">
    <text evidence="2">The sequence shown here is derived from an EMBL/GenBank/DDBJ whole genome shotgun (WGS) entry which is preliminary data.</text>
</comment>
<dbReference type="Proteomes" id="UP000828390">
    <property type="component" value="Unassembled WGS sequence"/>
</dbReference>